<feature type="domain" description="Ig-like" evidence="1">
    <location>
        <begin position="2082"/>
        <end position="2156"/>
    </location>
</feature>
<dbReference type="InterPro" id="IPR026341">
    <property type="entry name" value="T9SS_type_B"/>
</dbReference>
<proteinExistence type="predicted"/>
<reference evidence="2" key="2">
    <citation type="submission" date="2020-09" db="EMBL/GenBank/DDBJ databases">
        <authorList>
            <person name="Sun Q."/>
            <person name="Zhou Y."/>
        </authorList>
    </citation>
    <scope>NUCLEOTIDE SEQUENCE</scope>
    <source>
        <strain evidence="2">CGMCC 1.12506</strain>
    </source>
</reference>
<organism evidence="2 3">
    <name type="scientific">Flavobacterium orientale</name>
    <dbReference type="NCBI Taxonomy" id="1756020"/>
    <lineage>
        <taxon>Bacteria</taxon>
        <taxon>Pseudomonadati</taxon>
        <taxon>Bacteroidota</taxon>
        <taxon>Flavobacteriia</taxon>
        <taxon>Flavobacteriales</taxon>
        <taxon>Flavobacteriaceae</taxon>
        <taxon>Flavobacterium</taxon>
    </lineage>
</organism>
<dbReference type="Pfam" id="PF13585">
    <property type="entry name" value="CHU_C"/>
    <property type="match status" value="1"/>
</dbReference>
<gene>
    <name evidence="2" type="ORF">GCM10011343_04790</name>
</gene>
<evidence type="ECO:0000313" key="3">
    <source>
        <dbReference type="Proteomes" id="UP000625735"/>
    </source>
</evidence>
<dbReference type="InterPro" id="IPR044023">
    <property type="entry name" value="Ig_7"/>
</dbReference>
<dbReference type="Proteomes" id="UP000625735">
    <property type="component" value="Unassembled WGS sequence"/>
</dbReference>
<reference evidence="2" key="1">
    <citation type="journal article" date="2014" name="Int. J. Syst. Evol. Microbiol.">
        <title>Complete genome sequence of Corynebacterium casei LMG S-19264T (=DSM 44701T), isolated from a smear-ripened cheese.</title>
        <authorList>
            <consortium name="US DOE Joint Genome Institute (JGI-PGF)"/>
            <person name="Walter F."/>
            <person name="Albersmeier A."/>
            <person name="Kalinowski J."/>
            <person name="Ruckert C."/>
        </authorList>
    </citation>
    <scope>NUCLEOTIDE SEQUENCE</scope>
    <source>
        <strain evidence="2">CGMCC 1.12506</strain>
    </source>
</reference>
<sequence length="2255" mass="229421">MQLFFLFALVESTKAQCPTVSNTNQSFCDIESPTISSLQAIDNGGGVAWFATATATTPLSPGAGLVNGQSYFADNSAGDCGTRTQVFVTIFSAPFGQSFQGDCVDDPNDATLASLIVIGNNIQWYNVPSGGTPLPISTVLVPNTIYYASQTNPNTGCETSRRSVFVSVGVVPLPVGNSTQFFCNNPSNPATVGDLIVSGNNNWYATSTSALPLPLSTPLVNGQSYFATTVDPPCESIDRLEVIAVIQPLNNAGTSGNYQICDSEIPNANLINLFDYLGGSPGQNGSWSGPFTTSNGYLGTLDTAQLSLLASPFVFTYTETTSVSCVPDTATVTVTVNPIGYAGTDGSIDLCTTSTSIDLFTLLGNNPDTGGTWSPALASGTGLFNPAVDAGGVYTYTVPGIAPCPNATANVTVALNPQPIAGTNGTANLCNTSPSVDLITFLGGTPQTGGTWSPALASGTGIFNPAVDPAGVYTYTVIGTPPCENETATVIVTINPEPNAGTDGSVDLCITSTPVDLFTLLGNNPDTNGTWSPALASGTGLFNPAVDAGGVYTYTVPGIAPCPNATANVTVALNPQPIAGTNGTANLCNTSPSVDLFTFLGGTPQTGGTWSPALASGTSIFNPAVDPAGVYTYTVVGTPPCQNETATVTVTINPEPNAGTDGSVDLCVTSTPVDLFTLLGNNPDTNGTWSPALASGTGLFNPAVDAGGVYTYTVPGIAPCPNATANVTVALNPQPIAGTNGTANLCNTSPSVDLFTFLGGTPQTGGTWSPALASGTSIFNPAVDPAGVYTYTVVGTPPCQNETATVTVTINPEPNAGTDGSVDLCFTSTPVDLFTLLGNNPDTNGTWSPALASGTGLFNPAVDPAGVYTYTVLGIAPCPNATANVTVALNPQPIAGTSGTANLCATSPSVDLFTYLGGSPQTGGTWSPALASGTGIFNPAVDPAGVYTYTVIGTPPCENETATVTVILSPEPNAGSDGSVDLCVTSTPVDLFTLLGNNPDTGGTWSPALASGTGLFNPAVDPAGVYTYTVTGIAPCPNTTANVTVALNPQPIAGTSGTANLCNTSPSVDLFTYLGGTPQTGGTWSPALASGTGIFNPTVDPAGVYTYTVVGTPPCENETATVTVILSPEPNAGSDGSVDLCVTSTPVDLFTLLGNNPDTGGTWSPALASGTGLFNPAVDPAGVYTYTVTGIAPCPNATANVTVALNPQPIAGTSGTANLCNTSPSVDLFTYLGGTPQTGGTWSPALASGTGIFNPAVDAAGVYTYTVIGTPPCENETATVTVILSPEPNAGTDGSVDLCVTSTPVDLFTLLGNNPDANGTWSPALASGTGVFNPAIDPAGVYTYTVTGIAPCPNATANVTVALNPQPIAGTSGTANLCNTSPSVDLFTYLGGTPQTGGTWSPALTSGTGIFNPAVDPAGVYTYTVVGTPPCQNETATVTVTINPEPNAGTDGSVDLCVTSTPVDLFTLLGNNPDTNGTWSPALASGTGVFNPVIDPAGVYTYTVLGIAPCPNATANVTVALNPQPIAGTSGTANLCATSPSVDLFTYLGGSPQTGGTWSPALASGTGIFNPAVDPAGVYTYTVIGTPPCENETATVTVILSPEPNAGTDGSVDLCVTSTPVDLFSLLGNNPDTNGTWSPALASGTGVFNPAIDPAGVYTYTVTGIAPCPNATATVTVSNSQAPNAGLFTGAQDVCSSNAAFDLFTLLDGTQQSGGVWTAFDTSVVSNIFNATINPIGTYTFTYTVTNACGSDDETVQFTIIQSPQLTVDDIDFTSPICQDLPLVLTLFNLPNGTYQLSYILSGANTSAETFVAFTVTDGEATIEIPATAIPNAGSTQLTVVSIQNTATTCTTLLSDVVLTFEILPKPEIENANIVVADSCIGSDVVVQITGAVNLPNGDYEFLYNIPNAIPNIGTSGTVTITDGAGQFVIPAANIPNPGVYAILIYNIVSQVNSCTNLNEDATVSFEVFPLPSVVDANVAIGYACLSNGGLVNITNASNLSDGDYSLTYALSGAVTLSNTITVSFVGGNASFTLPTNEINTAGDYVLTITTINSNTATICGLSGNSFPPVAFTVTSVPTPELIEGGNAFCEDQNPTVFSLTSNVIGVELIVWYDQPINGTALDNSTPLSNGATYYGAVVAASGCESDVRLEVTVQITDCSDIIIPDGFSPNGDGINDFFVIKNIRTLYPNFSIEFYNRYGTVLYKGNNSKPDWDGFAESGLQLAGSKVPVGVYFFILNFNDGLRKPIQGRLYLSR</sequence>
<keyword evidence="3" id="KW-1185">Reference proteome</keyword>
<evidence type="ECO:0000313" key="2">
    <source>
        <dbReference type="EMBL" id="GGD17032.1"/>
    </source>
</evidence>
<protein>
    <recommendedName>
        <fullName evidence="1">Ig-like domain-containing protein</fullName>
    </recommendedName>
</protein>
<dbReference type="NCBIfam" id="TIGR04131">
    <property type="entry name" value="Bac_Flav_CTERM"/>
    <property type="match status" value="1"/>
</dbReference>
<accession>A0A916XWJ2</accession>
<evidence type="ECO:0000259" key="1">
    <source>
        <dbReference type="Pfam" id="PF19081"/>
    </source>
</evidence>
<name>A0A916XWJ2_9FLAO</name>
<dbReference type="EMBL" id="BMFG01000001">
    <property type="protein sequence ID" value="GGD17032.1"/>
    <property type="molecule type" value="Genomic_DNA"/>
</dbReference>
<comment type="caution">
    <text evidence="2">The sequence shown here is derived from an EMBL/GenBank/DDBJ whole genome shotgun (WGS) entry which is preliminary data.</text>
</comment>
<dbReference type="Pfam" id="PF19081">
    <property type="entry name" value="Ig_7"/>
    <property type="match status" value="1"/>
</dbReference>